<dbReference type="EMBL" id="LAVV01004521">
    <property type="protein sequence ID" value="KNZ61393.1"/>
    <property type="molecule type" value="Genomic_DNA"/>
</dbReference>
<evidence type="ECO:0000256" key="3">
    <source>
        <dbReference type="ARBA" id="ARBA00022691"/>
    </source>
</evidence>
<keyword evidence="2 5" id="KW-0808">Transferase</keyword>
<dbReference type="Pfam" id="PF22528">
    <property type="entry name" value="PRMT_C"/>
    <property type="match status" value="1"/>
</dbReference>
<proteinExistence type="predicted"/>
<gene>
    <name evidence="5" type="ORF">VP01_1406g2</name>
</gene>
<evidence type="ECO:0000259" key="4">
    <source>
        <dbReference type="Pfam" id="PF22528"/>
    </source>
</evidence>
<keyword evidence="6" id="KW-1185">Reference proteome</keyword>
<evidence type="ECO:0000256" key="2">
    <source>
        <dbReference type="ARBA" id="ARBA00022679"/>
    </source>
</evidence>
<dbReference type="STRING" id="27349.A0A0L6VKW2"/>
<dbReference type="Proteomes" id="UP000037035">
    <property type="component" value="Unassembled WGS sequence"/>
</dbReference>
<reference evidence="5 6" key="1">
    <citation type="submission" date="2015-08" db="EMBL/GenBank/DDBJ databases">
        <title>Next Generation Sequencing and Analysis of the Genome of Puccinia sorghi L Schw, the Causal Agent of Maize Common Rust.</title>
        <authorList>
            <person name="Rochi L."/>
            <person name="Burguener G."/>
            <person name="Darino M."/>
            <person name="Turjanski A."/>
            <person name="Kreff E."/>
            <person name="Dieguez M.J."/>
            <person name="Sacco F."/>
        </authorList>
    </citation>
    <scope>NUCLEOTIDE SEQUENCE [LARGE SCALE GENOMIC DNA]</scope>
    <source>
        <strain evidence="5 6">RO10H11247</strain>
    </source>
</reference>
<dbReference type="InterPro" id="IPR029063">
    <property type="entry name" value="SAM-dependent_MTases_sf"/>
</dbReference>
<dbReference type="InterPro" id="IPR025799">
    <property type="entry name" value="Arg_MeTrfase"/>
</dbReference>
<evidence type="ECO:0000313" key="5">
    <source>
        <dbReference type="EMBL" id="KNZ61393.1"/>
    </source>
</evidence>
<dbReference type="GO" id="GO:0016274">
    <property type="term" value="F:protein-arginine N-methyltransferase activity"/>
    <property type="evidence" value="ECO:0007669"/>
    <property type="project" value="InterPro"/>
</dbReference>
<feature type="domain" description="Protein arginine N-methyltransferase" evidence="4">
    <location>
        <begin position="6"/>
        <end position="83"/>
    </location>
</feature>
<keyword evidence="3" id="KW-0949">S-adenosyl-L-methionine</keyword>
<evidence type="ECO:0000256" key="1">
    <source>
        <dbReference type="ARBA" id="ARBA00022603"/>
    </source>
</evidence>
<dbReference type="GO" id="GO:0032259">
    <property type="term" value="P:methylation"/>
    <property type="evidence" value="ECO:0007669"/>
    <property type="project" value="UniProtKB-KW"/>
</dbReference>
<dbReference type="GO" id="GO:0042054">
    <property type="term" value="F:histone methyltransferase activity"/>
    <property type="evidence" value="ECO:0007669"/>
    <property type="project" value="TreeGrafter"/>
</dbReference>
<dbReference type="InterPro" id="IPR055135">
    <property type="entry name" value="PRMT_dom"/>
</dbReference>
<dbReference type="SUPFAM" id="SSF53335">
    <property type="entry name" value="S-adenosyl-L-methionine-dependent methyltransferases"/>
    <property type="match status" value="1"/>
</dbReference>
<sequence>MLNSLDVHALLGWFDVSFRACHKPVSFSTGPHAKYTHWKQTVFYLKDTLTVVKGDKIEGSISVRPNAKNHRDLDIDISYKYASSLLEGQQQTTSDSLSFKMSVVTDG</sequence>
<dbReference type="PANTHER" id="PTHR11006:SF53">
    <property type="entry name" value="PROTEIN ARGININE N-METHYLTRANSFERASE 3"/>
    <property type="match status" value="1"/>
</dbReference>
<keyword evidence="1 5" id="KW-0489">Methyltransferase</keyword>
<protein>
    <submittedName>
        <fullName evidence="5">Protein arginine N-methyltransferase</fullName>
    </submittedName>
</protein>
<dbReference type="OrthoDB" id="7848332at2759"/>
<accession>A0A0L6VKW2</accession>
<dbReference type="GO" id="GO:0005634">
    <property type="term" value="C:nucleus"/>
    <property type="evidence" value="ECO:0007669"/>
    <property type="project" value="TreeGrafter"/>
</dbReference>
<comment type="caution">
    <text evidence="5">The sequence shown here is derived from an EMBL/GenBank/DDBJ whole genome shotgun (WGS) entry which is preliminary data.</text>
</comment>
<organism evidence="5 6">
    <name type="scientific">Puccinia sorghi</name>
    <dbReference type="NCBI Taxonomy" id="27349"/>
    <lineage>
        <taxon>Eukaryota</taxon>
        <taxon>Fungi</taxon>
        <taxon>Dikarya</taxon>
        <taxon>Basidiomycota</taxon>
        <taxon>Pucciniomycotina</taxon>
        <taxon>Pucciniomycetes</taxon>
        <taxon>Pucciniales</taxon>
        <taxon>Pucciniaceae</taxon>
        <taxon>Puccinia</taxon>
    </lineage>
</organism>
<evidence type="ECO:0000313" key="6">
    <source>
        <dbReference type="Proteomes" id="UP000037035"/>
    </source>
</evidence>
<dbReference type="Gene3D" id="2.70.160.11">
    <property type="entry name" value="Hnrnp arginine n-methyltransferase1"/>
    <property type="match status" value="1"/>
</dbReference>
<dbReference type="AlphaFoldDB" id="A0A0L6VKW2"/>
<dbReference type="PANTHER" id="PTHR11006">
    <property type="entry name" value="PROTEIN ARGININE N-METHYLTRANSFERASE"/>
    <property type="match status" value="1"/>
</dbReference>
<name>A0A0L6VKW2_9BASI</name>
<dbReference type="VEuPathDB" id="FungiDB:VP01_1406g2"/>